<evidence type="ECO:0000313" key="2">
    <source>
        <dbReference type="Proteomes" id="UP000515124"/>
    </source>
</evidence>
<name>A0A6P5TPJ4_PRUAV</name>
<evidence type="ECO:0000256" key="1">
    <source>
        <dbReference type="SAM" id="MobiDB-lite"/>
    </source>
</evidence>
<protein>
    <submittedName>
        <fullName evidence="3">Uncharacterized protein LOC110769313</fullName>
    </submittedName>
</protein>
<accession>A0A6P5TPJ4</accession>
<sequence>MGKRHSRDDDPEEDRNDDPDRNDFRELKRQRTHDEEPSQEEVNNSAGSPFTPRTDSIVTVHRPADWLSSSPISSTQNNRHYNEDGYRLPWGLKTQKGLFLRKNAGTEAAISETTASLEVALRKHLNQLYEMQPSIEDCLQTASSVLLDIFSSPDSPSKDAWRKAARGVRLLEDGLSFLTEAKNLLS</sequence>
<gene>
    <name evidence="3" type="primary">LOC110769313</name>
</gene>
<reference evidence="3" key="1">
    <citation type="submission" date="2025-08" db="UniProtKB">
        <authorList>
            <consortium name="RefSeq"/>
        </authorList>
    </citation>
    <scope>IDENTIFICATION</scope>
</reference>
<organism evidence="2 3">
    <name type="scientific">Prunus avium</name>
    <name type="common">Cherry</name>
    <name type="synonym">Cerasus avium</name>
    <dbReference type="NCBI Taxonomy" id="42229"/>
    <lineage>
        <taxon>Eukaryota</taxon>
        <taxon>Viridiplantae</taxon>
        <taxon>Streptophyta</taxon>
        <taxon>Embryophyta</taxon>
        <taxon>Tracheophyta</taxon>
        <taxon>Spermatophyta</taxon>
        <taxon>Magnoliopsida</taxon>
        <taxon>eudicotyledons</taxon>
        <taxon>Gunneridae</taxon>
        <taxon>Pentapetalae</taxon>
        <taxon>rosids</taxon>
        <taxon>fabids</taxon>
        <taxon>Rosales</taxon>
        <taxon>Rosaceae</taxon>
        <taxon>Amygdaloideae</taxon>
        <taxon>Amygdaleae</taxon>
        <taxon>Prunus</taxon>
    </lineage>
</organism>
<evidence type="ECO:0000313" key="3">
    <source>
        <dbReference type="RefSeq" id="XP_021828961.1"/>
    </source>
</evidence>
<dbReference type="Gramene" id="Pav_sc0001687.1_g100.1.mk:mrna">
    <property type="protein sequence ID" value="Pav_sc0001687.1_g100.1.mk:mrna"/>
    <property type="gene ID" value="Pav_sc0001687.1_g100.1.mk"/>
</dbReference>
<feature type="compositionally biased region" description="Polar residues" evidence="1">
    <location>
        <begin position="40"/>
        <end position="55"/>
    </location>
</feature>
<feature type="region of interest" description="Disordered" evidence="1">
    <location>
        <begin position="1"/>
        <end position="55"/>
    </location>
</feature>
<proteinExistence type="predicted"/>
<dbReference type="RefSeq" id="XP_021828961.1">
    <property type="nucleotide sequence ID" value="XM_021973269.1"/>
</dbReference>
<dbReference type="Proteomes" id="UP000515124">
    <property type="component" value="Unplaced"/>
</dbReference>
<feature type="compositionally biased region" description="Basic and acidic residues" evidence="1">
    <location>
        <begin position="18"/>
        <end position="36"/>
    </location>
</feature>
<dbReference type="KEGG" id="pavi:110769313"/>
<dbReference type="GeneID" id="110769313"/>
<dbReference type="AlphaFoldDB" id="A0A6P5TPJ4"/>
<keyword evidence="2" id="KW-1185">Reference proteome</keyword>